<keyword evidence="2" id="KW-0732">Signal</keyword>
<sequence length="180" mass="19833">MKLVYFFSIFAFLLIQLQISVAVECPIDLTQKPIKVKECDACAVVTCDPLVQFGCLNDSDKLFKNCANYASDIDYIKNNPVEIYQNGTFRYFSGCGAASNGIKCMTDLDETLTKDIDDKKAKHEYEEPYIVKSDTTATTPSQNGATPSSSSDSQNGAFKILGFLGIGWILGFIENLTTDN</sequence>
<dbReference type="Proteomes" id="UP000887577">
    <property type="component" value="Unplaced"/>
</dbReference>
<protein>
    <submittedName>
        <fullName evidence="4">Uncharacterized protein</fullName>
    </submittedName>
</protein>
<feature type="compositionally biased region" description="Polar residues" evidence="1">
    <location>
        <begin position="133"/>
        <end position="153"/>
    </location>
</feature>
<feature type="signal peptide" evidence="2">
    <location>
        <begin position="1"/>
        <end position="22"/>
    </location>
</feature>
<evidence type="ECO:0000313" key="4">
    <source>
        <dbReference type="WBParaSite" id="PSU_v2.g15528.t1"/>
    </source>
</evidence>
<evidence type="ECO:0000256" key="1">
    <source>
        <dbReference type="SAM" id="MobiDB-lite"/>
    </source>
</evidence>
<keyword evidence="3" id="KW-1185">Reference proteome</keyword>
<accession>A0A914Y8C8</accession>
<evidence type="ECO:0000313" key="3">
    <source>
        <dbReference type="Proteomes" id="UP000887577"/>
    </source>
</evidence>
<feature type="chain" id="PRO_5038137670" evidence="2">
    <location>
        <begin position="23"/>
        <end position="180"/>
    </location>
</feature>
<proteinExistence type="predicted"/>
<dbReference type="AlphaFoldDB" id="A0A914Y8C8"/>
<dbReference type="WBParaSite" id="PSU_v2.g15528.t1">
    <property type="protein sequence ID" value="PSU_v2.g15528.t1"/>
    <property type="gene ID" value="PSU_v2.g15528"/>
</dbReference>
<evidence type="ECO:0000256" key="2">
    <source>
        <dbReference type="SAM" id="SignalP"/>
    </source>
</evidence>
<feature type="region of interest" description="Disordered" evidence="1">
    <location>
        <begin position="131"/>
        <end position="153"/>
    </location>
</feature>
<reference evidence="4" key="1">
    <citation type="submission" date="2022-11" db="UniProtKB">
        <authorList>
            <consortium name="WormBaseParasite"/>
        </authorList>
    </citation>
    <scope>IDENTIFICATION</scope>
</reference>
<organism evidence="3 4">
    <name type="scientific">Panagrolaimus superbus</name>
    <dbReference type="NCBI Taxonomy" id="310955"/>
    <lineage>
        <taxon>Eukaryota</taxon>
        <taxon>Metazoa</taxon>
        <taxon>Ecdysozoa</taxon>
        <taxon>Nematoda</taxon>
        <taxon>Chromadorea</taxon>
        <taxon>Rhabditida</taxon>
        <taxon>Tylenchina</taxon>
        <taxon>Panagrolaimomorpha</taxon>
        <taxon>Panagrolaimoidea</taxon>
        <taxon>Panagrolaimidae</taxon>
        <taxon>Panagrolaimus</taxon>
    </lineage>
</organism>
<name>A0A914Y8C8_9BILA</name>